<sequence>MANAAIEEAIWLKDNPEFRMRPANIREFCGPGYLNERNVRPGIMQALVETFGEEVNAYSISNKRRALLTGAIGIGKSTYAAIALSYMVHWIKCLKNPKEFYNLSEDSVIGFMMMSTTEKLAQEVIFQKVKKRIQNSKWFQLYAPLAEENKRMQKQMRFEGDIWIVPGSSAETSFEGYDILGGIVDEGDSHQVTDQKDYAEAGYNTIESRIESRFTDFMTGQHRGLMICIGQAKRKNGFMLRHYDEFSKDPDSVAVRMTIWESFGWHNYTFDKNDIKLGRETAERDSFYYDMRKRELYSKEAAQLIMNKDLIEVPTQYRKSFERDPVKALRDLAGIPPEVDDPFISRPDFILDNQELWHQRYPEYDSPVGPEYRLDRIVLPDWFVPGNLGGDYRRVIHIDTAYSPDGDALGFAMAHVPEKVNEYEEERPVIVFDLLLRIKATPSVEINFGEIRKFIYQLRDERGFEIDLVTIDGFNSFDFIQQLRKNRIKSDYLSVDKTKAPYEDLREAINDRRCYMPKYMVPYHLGDTKLINIAYKELSEVRDVGKKIDHPKDGSKDVADAITGCVHTLVSMSKFTREARTVEREGVRAPGAQKKAEVLSDASDFFGAPKAMQASLDAHSPISFEEFARGQNGLLAGGVDFSTLLNGLGPPGYEDRLL</sequence>
<dbReference type="Proteomes" id="UP000289900">
    <property type="component" value="Segment"/>
</dbReference>
<accession>A0A411B1S2</accession>
<name>A0A411B1S2_9CAUD</name>
<proteinExistence type="predicted"/>
<dbReference type="Gene3D" id="3.40.50.300">
    <property type="entry name" value="P-loop containing nucleotide triphosphate hydrolases"/>
    <property type="match status" value="1"/>
</dbReference>
<evidence type="ECO:0000313" key="2">
    <source>
        <dbReference type="Proteomes" id="UP000289900"/>
    </source>
</evidence>
<gene>
    <name evidence="1" type="primary">7</name>
    <name evidence="1" type="ORF">SEA_GUILLAUME_7</name>
</gene>
<dbReference type="InterPro" id="IPR027417">
    <property type="entry name" value="P-loop_NTPase"/>
</dbReference>
<dbReference type="EMBL" id="MK450428">
    <property type="protein sequence ID" value="QAX94293.1"/>
    <property type="molecule type" value="Genomic_DNA"/>
</dbReference>
<evidence type="ECO:0000313" key="1">
    <source>
        <dbReference type="EMBL" id="QAX94293.1"/>
    </source>
</evidence>
<organism evidence="1 2">
    <name type="scientific">Gordonia phage Guillaume</name>
    <dbReference type="NCBI Taxonomy" id="2510570"/>
    <lineage>
        <taxon>Viruses</taxon>
        <taxon>Duplodnaviria</taxon>
        <taxon>Heunggongvirae</taxon>
        <taxon>Uroviricota</taxon>
        <taxon>Caudoviricetes</taxon>
        <taxon>Woesvirus</taxon>
        <taxon>Woesvirus woes</taxon>
    </lineage>
</organism>
<protein>
    <submittedName>
        <fullName evidence="1">Terminase</fullName>
    </submittedName>
</protein>
<reference evidence="1 2" key="1">
    <citation type="submission" date="2019-01" db="EMBL/GenBank/DDBJ databases">
        <authorList>
            <person name="Klyczek K."/>
            <person name="Garlena R.A."/>
            <person name="Russell D.A."/>
            <person name="Pope W.H."/>
            <person name="Jacobs-Sera D."/>
            <person name="Hatfull G.F."/>
        </authorList>
    </citation>
    <scope>NUCLEOTIDE SEQUENCE [LARGE SCALE GENOMIC DNA]</scope>
</reference>